<dbReference type="Pfam" id="PF24508">
    <property type="entry name" value="TXNDC16_N"/>
    <property type="match status" value="1"/>
</dbReference>
<dbReference type="InterPro" id="IPR057645">
    <property type="entry name" value="TXNDC16_3rd"/>
</dbReference>
<feature type="domain" description="TXNDC16 N-terminal" evidence="3">
    <location>
        <begin position="142"/>
        <end position="245"/>
    </location>
</feature>
<feature type="compositionally biased region" description="Polar residues" evidence="1">
    <location>
        <begin position="24"/>
        <end position="35"/>
    </location>
</feature>
<proteinExistence type="predicted"/>
<dbReference type="Proteomes" id="UP000700334">
    <property type="component" value="Unassembled WGS sequence"/>
</dbReference>
<evidence type="ECO:0000313" key="6">
    <source>
        <dbReference type="EMBL" id="KAG8517731.1"/>
    </source>
</evidence>
<dbReference type="InterPro" id="IPR057639">
    <property type="entry name" value="TXNDC16_N"/>
</dbReference>
<dbReference type="SUPFAM" id="SSF52833">
    <property type="entry name" value="Thioredoxin-like"/>
    <property type="match status" value="1"/>
</dbReference>
<dbReference type="InterPro" id="IPR040090">
    <property type="entry name" value="TXNDC16"/>
</dbReference>
<feature type="compositionally biased region" description="Basic and acidic residues" evidence="1">
    <location>
        <begin position="10"/>
        <end position="19"/>
    </location>
</feature>
<dbReference type="Pfam" id="PF24509">
    <property type="entry name" value="TXNDC16_2nd"/>
    <property type="match status" value="1"/>
</dbReference>
<dbReference type="PANTHER" id="PTHR22699">
    <property type="entry name" value="THIOREDOXIN DOMAIN-CONTAINING PROTEIN 16"/>
    <property type="match status" value="1"/>
</dbReference>
<name>A0A8J6DR64_GALPY</name>
<feature type="region of interest" description="Disordered" evidence="1">
    <location>
        <begin position="887"/>
        <end position="906"/>
    </location>
</feature>
<dbReference type="InterPro" id="IPR013766">
    <property type="entry name" value="Thioredoxin_domain"/>
</dbReference>
<dbReference type="AlphaFoldDB" id="A0A8J6DR64"/>
<feature type="domain" description="TXNDC16 second thioredoxin-like" evidence="4">
    <location>
        <begin position="246"/>
        <end position="365"/>
    </location>
</feature>
<dbReference type="Gene3D" id="3.40.30.10">
    <property type="entry name" value="Glutaredoxin"/>
    <property type="match status" value="2"/>
</dbReference>
<organism evidence="6 7">
    <name type="scientific">Galemys pyrenaicus</name>
    <name type="common">Iberian desman</name>
    <name type="synonym">Pyrenean desman</name>
    <dbReference type="NCBI Taxonomy" id="202257"/>
    <lineage>
        <taxon>Eukaryota</taxon>
        <taxon>Metazoa</taxon>
        <taxon>Chordata</taxon>
        <taxon>Craniata</taxon>
        <taxon>Vertebrata</taxon>
        <taxon>Euteleostomi</taxon>
        <taxon>Mammalia</taxon>
        <taxon>Eutheria</taxon>
        <taxon>Laurasiatheria</taxon>
        <taxon>Eulipotyphla</taxon>
        <taxon>Talpidae</taxon>
        <taxon>Galemys</taxon>
    </lineage>
</organism>
<dbReference type="InterPro" id="IPR057642">
    <property type="entry name" value="TXNDC16_2nd"/>
</dbReference>
<feature type="region of interest" description="Disordered" evidence="1">
    <location>
        <begin position="1"/>
        <end position="49"/>
    </location>
</feature>
<dbReference type="Pfam" id="PF13848">
    <property type="entry name" value="Thioredoxin_6"/>
    <property type="match status" value="1"/>
</dbReference>
<evidence type="ECO:0000259" key="3">
    <source>
        <dbReference type="Pfam" id="PF24508"/>
    </source>
</evidence>
<keyword evidence="7" id="KW-1185">Reference proteome</keyword>
<feature type="compositionally biased region" description="Basic residues" evidence="1">
    <location>
        <begin position="39"/>
        <end position="49"/>
    </location>
</feature>
<protein>
    <submittedName>
        <fullName evidence="6">Thioredoxin domain-containing protein 16</fullName>
    </submittedName>
</protein>
<dbReference type="EMBL" id="JAGFMF010011644">
    <property type="protein sequence ID" value="KAG8517731.1"/>
    <property type="molecule type" value="Genomic_DNA"/>
</dbReference>
<evidence type="ECO:0000259" key="4">
    <source>
        <dbReference type="Pfam" id="PF24509"/>
    </source>
</evidence>
<evidence type="ECO:0000256" key="1">
    <source>
        <dbReference type="SAM" id="MobiDB-lite"/>
    </source>
</evidence>
<dbReference type="Pfam" id="PF24510">
    <property type="entry name" value="TXNDC16_3rd"/>
    <property type="match status" value="1"/>
</dbReference>
<sequence>MQKTTLRWRQSAEKPEHLRRSLRTVGSSRLAQTGTPPARRTRKAMGRSTRRSRAWRSDWVFAFPAFSLPFTAHPHCRLARQLHSPLAPAGGLEPDSSERVTVAGAEARGAGPEQALSGKSGSFGVGISFVVICIFYKSAGDSLPELSPQKYFSTLQAGKASLAYFCQVNSPRTSEFLEELNEAVKPLQDYGISVAKVNCVEEETSRYCGKESDLMKAYLFRGTILLREFPTDTLFDVNAIVAHVLFALLFNEVKYIATLDDLQKIENALKGKANIAFSYVKAIGTPEHRAVMEAAFVYGTTYQFVLTTEIALLESIGTEDIEYAHLYFFHCKQVLDLTQKCRRTLMEQSLTTLNIHRFIKIMEAPFLTEVTEEPQQVSTVHLQLGLPLVFIVSQQATYEADRRTAEWVAWRLLGKAGVLLLLRDTLEVDIPQHANVVFKRAEEGMPVEFLVLHDVDLIISRVENNIHTEEIQEDDNDDMEDPDMDILDIQDDEVEETVYRDRKRELSLELTVELTEETFNTTVMTSDSVVFFYAGWQAVSMAFLQSYIDVAIKLKGQSTMLLTRVNCADWSDVCTKQNVTEFPVVKLYKEGKDPVSYAGMLGTEDLLKFIHLISCPVTITSLQEAEKYLSGELYKDLISYSSVSVLGLFSPTMTTAKEDFTEAGNYLNGCVITGIYSKEDVLILSNKYSVPLPALLLARHKEGKVESIPLVNTHIQDIVQIITNVFLETFPEITVENLPTYLRLQKPLLILFSDGNINPQYEKAILKLVKDKHLDSLTPCWLNLKNTPVGRGILQVYFNTLPPLPLLVVVNLHSGGQVFAFPSDQAITEQNLLLWLKKLEAGLESHIKILPAQEWKPPLPAYDFLSMMEAASQHPMGKAPECVKETDVQENGNGQHEDKSATRKEPLETLRIKHWNRNNWFKEAEKTFRHDNKEL</sequence>
<feature type="compositionally biased region" description="Basic and acidic residues" evidence="1">
    <location>
        <begin position="895"/>
        <end position="906"/>
    </location>
</feature>
<dbReference type="CDD" id="cd02961">
    <property type="entry name" value="PDI_a_family"/>
    <property type="match status" value="1"/>
</dbReference>
<feature type="domain" description="TXNDC16 third thioredoxin-like" evidence="5">
    <location>
        <begin position="367"/>
        <end position="456"/>
    </location>
</feature>
<dbReference type="InterPro" id="IPR036249">
    <property type="entry name" value="Thioredoxin-like_sf"/>
</dbReference>
<accession>A0A8J6DR64</accession>
<gene>
    <name evidence="6" type="ORF">J0S82_017214</name>
</gene>
<dbReference type="Pfam" id="PF00085">
    <property type="entry name" value="Thioredoxin"/>
    <property type="match status" value="1"/>
</dbReference>
<dbReference type="PANTHER" id="PTHR22699:SF1">
    <property type="entry name" value="THIOREDOXIN DOMAIN-CONTAINING PROTEIN 16"/>
    <property type="match status" value="1"/>
</dbReference>
<reference evidence="6" key="1">
    <citation type="journal article" date="2021" name="Evol. Appl.">
        <title>The genome of the Pyrenean desman and the effects of bottlenecks and inbreeding on the genomic landscape of an endangered species.</title>
        <authorList>
            <person name="Escoda L."/>
            <person name="Castresana J."/>
        </authorList>
    </citation>
    <scope>NUCLEOTIDE SEQUENCE</scope>
    <source>
        <strain evidence="6">IBE-C5619</strain>
    </source>
</reference>
<comment type="caution">
    <text evidence="6">The sequence shown here is derived from an EMBL/GenBank/DDBJ whole genome shotgun (WGS) entry which is preliminary data.</text>
</comment>
<evidence type="ECO:0000313" key="7">
    <source>
        <dbReference type="Proteomes" id="UP000700334"/>
    </source>
</evidence>
<dbReference type="OrthoDB" id="427280at2759"/>
<evidence type="ECO:0000259" key="5">
    <source>
        <dbReference type="Pfam" id="PF24510"/>
    </source>
</evidence>
<feature type="domain" description="Thioredoxin" evidence="2">
    <location>
        <begin position="512"/>
        <end position="610"/>
    </location>
</feature>
<evidence type="ECO:0000259" key="2">
    <source>
        <dbReference type="Pfam" id="PF00085"/>
    </source>
</evidence>